<dbReference type="AlphaFoldDB" id="A0A6I4U3F5"/>
<organism evidence="5 6">
    <name type="scientific">Alteriqipengyuania halimionae</name>
    <dbReference type="NCBI Taxonomy" id="1926630"/>
    <lineage>
        <taxon>Bacteria</taxon>
        <taxon>Pseudomonadati</taxon>
        <taxon>Pseudomonadota</taxon>
        <taxon>Alphaproteobacteria</taxon>
        <taxon>Sphingomonadales</taxon>
        <taxon>Erythrobacteraceae</taxon>
        <taxon>Alteriqipengyuania</taxon>
    </lineage>
</organism>
<dbReference type="PANTHER" id="PTHR16943:SF8">
    <property type="entry name" value="2-METHYLCITRATE DEHYDRATASE"/>
    <property type="match status" value="1"/>
</dbReference>
<dbReference type="InterPro" id="IPR006311">
    <property type="entry name" value="TAT_signal"/>
</dbReference>
<dbReference type="EMBL" id="WTYR01000001">
    <property type="protein sequence ID" value="MXP08971.1"/>
    <property type="molecule type" value="Genomic_DNA"/>
</dbReference>
<accession>A0A6I4U3F5</accession>
<dbReference type="SUPFAM" id="SSF103378">
    <property type="entry name" value="2-methylcitrate dehydratase PrpD"/>
    <property type="match status" value="1"/>
</dbReference>
<feature type="domain" description="MmgE/PrpD N-terminal" evidence="3">
    <location>
        <begin position="57"/>
        <end position="293"/>
    </location>
</feature>
<keyword evidence="2" id="KW-0732">Signal</keyword>
<dbReference type="PROSITE" id="PS51318">
    <property type="entry name" value="TAT"/>
    <property type="match status" value="1"/>
</dbReference>
<dbReference type="InterPro" id="IPR045336">
    <property type="entry name" value="MmgE_PrpD_N"/>
</dbReference>
<gene>
    <name evidence="5" type="ORF">GRI68_02110</name>
</gene>
<dbReference type="InterPro" id="IPR042183">
    <property type="entry name" value="MmgE/PrpD_sf_1"/>
</dbReference>
<feature type="domain" description="MmgE/PrpD C-terminal" evidence="4">
    <location>
        <begin position="324"/>
        <end position="486"/>
    </location>
</feature>
<dbReference type="RefSeq" id="WP_160615478.1">
    <property type="nucleotide sequence ID" value="NZ_WTYR01000001.1"/>
</dbReference>
<dbReference type="Gene3D" id="1.10.4100.10">
    <property type="entry name" value="2-methylcitrate dehydratase PrpD"/>
    <property type="match status" value="1"/>
</dbReference>
<evidence type="ECO:0000313" key="5">
    <source>
        <dbReference type="EMBL" id="MXP08971.1"/>
    </source>
</evidence>
<proteinExistence type="inferred from homology"/>
<dbReference type="PANTHER" id="PTHR16943">
    <property type="entry name" value="2-METHYLCITRATE DEHYDRATASE-RELATED"/>
    <property type="match status" value="1"/>
</dbReference>
<evidence type="ECO:0000256" key="1">
    <source>
        <dbReference type="ARBA" id="ARBA00006174"/>
    </source>
</evidence>
<feature type="chain" id="PRO_5026172047" evidence="2">
    <location>
        <begin position="30"/>
        <end position="507"/>
    </location>
</feature>
<dbReference type="Proteomes" id="UP000429229">
    <property type="component" value="Unassembled WGS sequence"/>
</dbReference>
<comment type="caution">
    <text evidence="5">The sequence shown here is derived from an EMBL/GenBank/DDBJ whole genome shotgun (WGS) entry which is preliminary data.</text>
</comment>
<reference evidence="5 6" key="1">
    <citation type="submission" date="2019-12" db="EMBL/GenBank/DDBJ databases">
        <title>Genomic-based taxomic classification of the family Erythrobacteraceae.</title>
        <authorList>
            <person name="Xu L."/>
        </authorList>
    </citation>
    <scope>NUCLEOTIDE SEQUENCE [LARGE SCALE GENOMIC DNA]</scope>
    <source>
        <strain evidence="5 6">LMG 29519</strain>
    </source>
</reference>
<evidence type="ECO:0000259" key="3">
    <source>
        <dbReference type="Pfam" id="PF03972"/>
    </source>
</evidence>
<dbReference type="InterPro" id="IPR005656">
    <property type="entry name" value="MmgE_PrpD"/>
</dbReference>
<evidence type="ECO:0000313" key="6">
    <source>
        <dbReference type="Proteomes" id="UP000429229"/>
    </source>
</evidence>
<dbReference type="Pfam" id="PF19305">
    <property type="entry name" value="MmgE_PrpD_C"/>
    <property type="match status" value="1"/>
</dbReference>
<feature type="signal peptide" evidence="2">
    <location>
        <begin position="1"/>
        <end position="29"/>
    </location>
</feature>
<dbReference type="InterPro" id="IPR045337">
    <property type="entry name" value="MmgE_PrpD_C"/>
</dbReference>
<comment type="similarity">
    <text evidence="1">Belongs to the PrpD family.</text>
</comment>
<name>A0A6I4U3F5_9SPHN</name>
<dbReference type="InterPro" id="IPR042188">
    <property type="entry name" value="MmgE/PrpD_sf_2"/>
</dbReference>
<dbReference type="Pfam" id="PF03972">
    <property type="entry name" value="MmgE_PrpD_N"/>
    <property type="match status" value="1"/>
</dbReference>
<dbReference type="GO" id="GO:0016829">
    <property type="term" value="F:lyase activity"/>
    <property type="evidence" value="ECO:0007669"/>
    <property type="project" value="InterPro"/>
</dbReference>
<keyword evidence="6" id="KW-1185">Reference proteome</keyword>
<sequence length="507" mass="53649">MDDRLALSRRGVMAGAAMMTLLAGTRVSAAGSAALQVEASAEPPAPGEPGFVAVVPELTTYLAGVRTATVPSAIRERARLHILDTLASIVACHPLEAARLGRKYASTMSGGGGSPIFASRETASPIDAVFANAMTAHAAEINDFIPSAYVQPGPSIVSAAMELARANGRSGHDLVNAVVAGYELAGRIPKAVGTRNLWYAGLANHGVGPIFGTAAASAALLGLDREQCDHMLAYCAQQASGSWQWMLDVRHVEKAFVFAGLGARNGMQAAIMADLGFTGVPESFDTEKTWFRWPALTGEGSDPARLIDGLGEEFELSHAAMKRYPVGGPTQPAVRALLELEKEVDAKDIASIRVEMPGAAETFRRANMPALNIPYLAAIIMLDGRLDFVDAQSLDRMTNDQAAKAFASKVEVVADTAQETGEGEDRTESARVIITLADGSKKSRYIAYVSGFPTHPMGKSDVETKARELIEPVIGKAKSAQLVALCDDLDGLKTVDPIIELMRFDSP</sequence>
<dbReference type="Gene3D" id="3.30.1330.120">
    <property type="entry name" value="2-methylcitrate dehydratase PrpD"/>
    <property type="match status" value="1"/>
</dbReference>
<evidence type="ECO:0000259" key="4">
    <source>
        <dbReference type="Pfam" id="PF19305"/>
    </source>
</evidence>
<dbReference type="InterPro" id="IPR036148">
    <property type="entry name" value="MmgE/PrpD_sf"/>
</dbReference>
<protein>
    <submittedName>
        <fullName evidence="5">2-methylcitrate dehydratase</fullName>
    </submittedName>
</protein>
<evidence type="ECO:0000256" key="2">
    <source>
        <dbReference type="SAM" id="SignalP"/>
    </source>
</evidence>
<dbReference type="OrthoDB" id="5415580at2"/>